<dbReference type="EMBL" id="BGPR01090452">
    <property type="protein sequence ID" value="GBM19404.1"/>
    <property type="molecule type" value="Genomic_DNA"/>
</dbReference>
<protein>
    <submittedName>
        <fullName evidence="2">Uncharacterized protein</fullName>
    </submittedName>
</protein>
<evidence type="ECO:0000313" key="1">
    <source>
        <dbReference type="EMBL" id="GBM19404.1"/>
    </source>
</evidence>
<evidence type="ECO:0000313" key="3">
    <source>
        <dbReference type="Proteomes" id="UP000499080"/>
    </source>
</evidence>
<dbReference type="Proteomes" id="UP000499080">
    <property type="component" value="Unassembled WGS sequence"/>
</dbReference>
<comment type="caution">
    <text evidence="2">The sequence shown here is derived from an EMBL/GenBank/DDBJ whole genome shotgun (WGS) entry which is preliminary data.</text>
</comment>
<accession>A0A4Y2SAR0</accession>
<proteinExistence type="predicted"/>
<reference evidence="2 3" key="1">
    <citation type="journal article" date="2019" name="Sci. Rep.">
        <title>Orb-weaving spider Araneus ventricosus genome elucidates the spidroin gene catalogue.</title>
        <authorList>
            <person name="Kono N."/>
            <person name="Nakamura H."/>
            <person name="Ohtoshi R."/>
            <person name="Moran D.A.P."/>
            <person name="Shinohara A."/>
            <person name="Yoshida Y."/>
            <person name="Fujiwara M."/>
            <person name="Mori M."/>
            <person name="Tomita M."/>
            <person name="Arakawa K."/>
        </authorList>
    </citation>
    <scope>NUCLEOTIDE SEQUENCE [LARGE SCALE GENOMIC DNA]</scope>
</reference>
<name>A0A4Y2SAR0_ARAVE</name>
<keyword evidence="3" id="KW-1185">Reference proteome</keyword>
<gene>
    <name evidence="1" type="ORF">AVEN_25860_1</name>
    <name evidence="2" type="ORF">AVEN_66859_1</name>
</gene>
<dbReference type="EMBL" id="BGPR01020323">
    <property type="protein sequence ID" value="GBN84340.1"/>
    <property type="molecule type" value="Genomic_DNA"/>
</dbReference>
<feature type="non-terminal residue" evidence="2">
    <location>
        <position position="1"/>
    </location>
</feature>
<evidence type="ECO:0000313" key="2">
    <source>
        <dbReference type="EMBL" id="GBN84340.1"/>
    </source>
</evidence>
<sequence length="77" mass="8631">EMPEDRCLISSVCRYSHKKKSSAVISAIPSDYWSSTTKSIVRETLCLVIHAQDASSEVKHRPAEIKLPFTTGPLHDF</sequence>
<dbReference type="AlphaFoldDB" id="A0A4Y2SAR0"/>
<organism evidence="2 3">
    <name type="scientific">Araneus ventricosus</name>
    <name type="common">Orbweaver spider</name>
    <name type="synonym">Epeira ventricosa</name>
    <dbReference type="NCBI Taxonomy" id="182803"/>
    <lineage>
        <taxon>Eukaryota</taxon>
        <taxon>Metazoa</taxon>
        <taxon>Ecdysozoa</taxon>
        <taxon>Arthropoda</taxon>
        <taxon>Chelicerata</taxon>
        <taxon>Arachnida</taxon>
        <taxon>Araneae</taxon>
        <taxon>Araneomorphae</taxon>
        <taxon>Entelegynae</taxon>
        <taxon>Araneoidea</taxon>
        <taxon>Araneidae</taxon>
        <taxon>Araneus</taxon>
    </lineage>
</organism>